<dbReference type="InterPro" id="IPR051425">
    <property type="entry name" value="Formin_Homology"/>
</dbReference>
<dbReference type="InterPro" id="IPR010473">
    <property type="entry name" value="GTPase-bd"/>
</dbReference>
<dbReference type="VEuPathDB" id="FungiDB:H257_07790"/>
<dbReference type="InterPro" id="IPR001265">
    <property type="entry name" value="Formin_Cappuccino_subfam"/>
</dbReference>
<evidence type="ECO:0008006" key="5">
    <source>
        <dbReference type="Google" id="ProtNLM"/>
    </source>
</evidence>
<dbReference type="OrthoDB" id="1668162at2759"/>
<dbReference type="GeneID" id="20809786"/>
<dbReference type="EMBL" id="KI913129">
    <property type="protein sequence ID" value="ETV79002.1"/>
    <property type="molecule type" value="Genomic_DNA"/>
</dbReference>
<organism evidence="4">
    <name type="scientific">Aphanomyces astaci</name>
    <name type="common">Crayfish plague agent</name>
    <dbReference type="NCBI Taxonomy" id="112090"/>
    <lineage>
        <taxon>Eukaryota</taxon>
        <taxon>Sar</taxon>
        <taxon>Stramenopiles</taxon>
        <taxon>Oomycota</taxon>
        <taxon>Saprolegniomycetes</taxon>
        <taxon>Saprolegniales</taxon>
        <taxon>Verrucalvaceae</taxon>
        <taxon>Aphanomyces</taxon>
    </lineage>
</organism>
<feature type="domain" description="FH2" evidence="3">
    <location>
        <begin position="950"/>
        <end position="1350"/>
    </location>
</feature>
<dbReference type="RefSeq" id="XP_009831721.1">
    <property type="nucleotide sequence ID" value="XM_009833419.1"/>
</dbReference>
<dbReference type="Pfam" id="PF02181">
    <property type="entry name" value="FH2"/>
    <property type="match status" value="1"/>
</dbReference>
<dbReference type="PRINTS" id="PR00828">
    <property type="entry name" value="FORMIN"/>
</dbReference>
<dbReference type="SUPFAM" id="SSF101447">
    <property type="entry name" value="Formin homology 2 domain (FH2 domain)"/>
    <property type="match status" value="1"/>
</dbReference>
<accession>W4GH50</accession>
<evidence type="ECO:0000256" key="1">
    <source>
        <dbReference type="SAM" id="MobiDB-lite"/>
    </source>
</evidence>
<dbReference type="InterPro" id="IPR014768">
    <property type="entry name" value="GBD/FH3_dom"/>
</dbReference>
<dbReference type="Gene3D" id="1.25.10.10">
    <property type="entry name" value="Leucine-rich Repeat Variant"/>
    <property type="match status" value="1"/>
</dbReference>
<dbReference type="Gene3D" id="1.20.58.2220">
    <property type="entry name" value="Formin, FH2 domain"/>
    <property type="match status" value="1"/>
</dbReference>
<dbReference type="GO" id="GO:0071203">
    <property type="term" value="C:WASH complex"/>
    <property type="evidence" value="ECO:0007669"/>
    <property type="project" value="InterPro"/>
</dbReference>
<dbReference type="Pfam" id="PF10152">
    <property type="entry name" value="CCDC53"/>
    <property type="match status" value="4"/>
</dbReference>
<feature type="region of interest" description="Disordered" evidence="1">
    <location>
        <begin position="336"/>
        <end position="357"/>
    </location>
</feature>
<dbReference type="PROSITE" id="PS51444">
    <property type="entry name" value="FH2"/>
    <property type="match status" value="1"/>
</dbReference>
<dbReference type="PANTHER" id="PTHR45725">
    <property type="entry name" value="FORMIN HOMOLOGY 2 FAMILY MEMBER"/>
    <property type="match status" value="1"/>
</dbReference>
<feature type="domain" description="GBD/FH3" evidence="2">
    <location>
        <begin position="51"/>
        <end position="448"/>
    </location>
</feature>
<dbReference type="Pfam" id="PF06371">
    <property type="entry name" value="Drf_GBD"/>
    <property type="match status" value="1"/>
</dbReference>
<dbReference type="InterPro" id="IPR016024">
    <property type="entry name" value="ARM-type_fold"/>
</dbReference>
<dbReference type="InterPro" id="IPR015425">
    <property type="entry name" value="FH2_Formin"/>
</dbReference>
<proteinExistence type="predicted"/>
<dbReference type="Pfam" id="PF06367">
    <property type="entry name" value="Drf_FH3"/>
    <property type="match status" value="1"/>
</dbReference>
<gene>
    <name evidence="4" type="ORF">H257_07790</name>
</gene>
<feature type="region of interest" description="Disordered" evidence="1">
    <location>
        <begin position="900"/>
        <end position="933"/>
    </location>
</feature>
<dbReference type="GO" id="GO:0003779">
    <property type="term" value="F:actin binding"/>
    <property type="evidence" value="ECO:0007669"/>
    <property type="project" value="InterPro"/>
</dbReference>
<dbReference type="InterPro" id="IPR011989">
    <property type="entry name" value="ARM-like"/>
</dbReference>
<name>W4GH50_APHAT</name>
<dbReference type="GO" id="GO:0008017">
    <property type="term" value="F:microtubule binding"/>
    <property type="evidence" value="ECO:0007669"/>
    <property type="project" value="InterPro"/>
</dbReference>
<dbReference type="InterPro" id="IPR042201">
    <property type="entry name" value="FH2_Formin_sf"/>
</dbReference>
<dbReference type="GO" id="GO:0045010">
    <property type="term" value="P:actin nucleation"/>
    <property type="evidence" value="ECO:0007669"/>
    <property type="project" value="InterPro"/>
</dbReference>
<sequence length="1408" mass="154783">MNPFRRWSGKPSKNNSPSKPRKDSFSLESPPSLRHEILEREPSMVATPALTRPSEPSQIDALFRDMMDKMPLSNAAADRMWALPINQKWQLVQEWSKKHEHERQHDSADRQPIFWVHKLQEVLMETTSPLTEDQARGLHVLMRGASKEWLHKFHRAGGVTSLCEYMAALAYRATEMADSAFAYDNAILLECLRCYKTLMSNPFGLELLLDSTDHHVDTLAQCLDFSHFSQQLVTTTVLEMLSVFCWRSERGQLAVLQAMGSYQRTHKERARFASLVHCLKASDSSDLHAACLTFINTIVSASPRLEDRVHVRNDFLALDLLVVCHAIQAKMEAPPSPPRLGGLVDPSFDQKPKPPPSKAAFVKQLRVFEGFMVSDMEDAATNDVDLTNLEAVFTQLKASASRYGFTDRLLNVLLAMMGIPGEATMGTKMWELAEESLLQITSLHSYNDLTNAPRQLSFEWVRELQDSVEVFQTKVDTIASLESTIAAMEAQSKRCHATVKARDQEIVNLKTTLEYVYAEQLKHQSIVSESTQTCSPAVSSSANQTDEVHGRSFAETQTDDVAPPTTRDFQYETFFQAMRAGTMSQDQVEVAMRAQGLDPAVLFYGSQALPPRLPPPLVTVVEEIPEKYLKLIKMGMPKEQVALKMKADGVDPSLLDTHERSTSQPRVIEPTIESPVGPKAPAPTNMTETYVKLLKIGIPYEQVALKMCAEGLDPGLLPKLTASPPSLEPPPVPPAATVISHSGVEKYVKLIKMGMPKEHVKIKMKADGVDPAALDAAHSSSPPPPTTTTTLVQHVAAPEVSVDPKHEKYIKLLKMGMPKEQVALKMKAEGLDVSVLDTPSVGVASEGPSIAPSAELLSPPPLDPKYTKYVKLLQMGMPLEQIEVKVKAEGLDPSKLTLLAHRTSPSPPPPITSSQDDVSCESSKLPPSLPPPVAVTVTPPPLPPTFKLPPKPSTVPTVKLRSLYWTPLPDAAVEGSIWLNLDETKLGLDLGILDKEFGPDKKTDPLMLSSSPTKTGKAISTTAKPKVVHLVDSKRQQNCSIALSRFRMAPKDIKAAIVALDDNVLTLERIQSLAAMVPTADEVDLVKGYEGDVALLGETEKFFLAISDLPRLAQRLKAMESTWTFGQRFDEVKGKLKLLDQAYGDLKRSTKLLSLLQVVLAVGNYLNGGTPRGGVYGFKLDILPKLSQVKATSSANKTLLHVIAEYVATSVPDASDFYESLNSLDEVSAISFTLLQNDVHMIEASLVQIDQEKPHQDDVFRAKMGLFLAAAQSDCQSLQANMASFQSKFHTLTLSFGVDSTKPTSDGDAVQGFFGTWSDFCKTYKRVATENAAAKDKLSKQEAAKAKQDESKRDLFQQFTDSLEGDANDIVANYRSRHHKGGEGGVVGGLLRKDISRRRLSSTAGPAS</sequence>
<dbReference type="SMART" id="SM01140">
    <property type="entry name" value="Drf_GBD"/>
    <property type="match status" value="1"/>
</dbReference>
<dbReference type="GO" id="GO:0005884">
    <property type="term" value="C:actin filament"/>
    <property type="evidence" value="ECO:0007669"/>
    <property type="project" value="InterPro"/>
</dbReference>
<dbReference type="PANTHER" id="PTHR45725:SF1">
    <property type="entry name" value="DISHEVELLED ASSOCIATED ACTIVATOR OF MORPHOGENESIS, ISOFORM D"/>
    <property type="match status" value="1"/>
</dbReference>
<dbReference type="SUPFAM" id="SSF48371">
    <property type="entry name" value="ARM repeat"/>
    <property type="match status" value="1"/>
</dbReference>
<dbReference type="PROSITE" id="PS51232">
    <property type="entry name" value="GBD_FH3"/>
    <property type="match status" value="1"/>
</dbReference>
<evidence type="ECO:0000259" key="2">
    <source>
        <dbReference type="PROSITE" id="PS51232"/>
    </source>
</evidence>
<dbReference type="GO" id="GO:0031267">
    <property type="term" value="F:small GTPase binding"/>
    <property type="evidence" value="ECO:0007669"/>
    <property type="project" value="InterPro"/>
</dbReference>
<dbReference type="SMART" id="SM01139">
    <property type="entry name" value="Drf_FH3"/>
    <property type="match status" value="1"/>
</dbReference>
<feature type="region of interest" description="Disordered" evidence="1">
    <location>
        <begin position="1"/>
        <end position="37"/>
    </location>
</feature>
<dbReference type="InterPro" id="IPR010472">
    <property type="entry name" value="FH3_dom"/>
</dbReference>
<evidence type="ECO:0000313" key="4">
    <source>
        <dbReference type="EMBL" id="ETV79002.1"/>
    </source>
</evidence>
<reference evidence="4" key="1">
    <citation type="submission" date="2013-12" db="EMBL/GenBank/DDBJ databases">
        <title>The Genome Sequence of Aphanomyces astaci APO3.</title>
        <authorList>
            <consortium name="The Broad Institute Genomics Platform"/>
            <person name="Russ C."/>
            <person name="Tyler B."/>
            <person name="van West P."/>
            <person name="Dieguez-Uribeondo J."/>
            <person name="Young S.K."/>
            <person name="Zeng Q."/>
            <person name="Gargeya S."/>
            <person name="Fitzgerald M."/>
            <person name="Abouelleil A."/>
            <person name="Alvarado L."/>
            <person name="Chapman S.B."/>
            <person name="Gainer-Dewar J."/>
            <person name="Goldberg J."/>
            <person name="Griggs A."/>
            <person name="Gujja S."/>
            <person name="Hansen M."/>
            <person name="Howarth C."/>
            <person name="Imamovic A."/>
            <person name="Ireland A."/>
            <person name="Larimer J."/>
            <person name="McCowan C."/>
            <person name="Murphy C."/>
            <person name="Pearson M."/>
            <person name="Poon T.W."/>
            <person name="Priest M."/>
            <person name="Roberts A."/>
            <person name="Saif S."/>
            <person name="Shea T."/>
            <person name="Sykes S."/>
            <person name="Wortman J."/>
            <person name="Nusbaum C."/>
            <person name="Birren B."/>
        </authorList>
    </citation>
    <scope>NUCLEOTIDE SEQUENCE [LARGE SCALE GENOMIC DNA]</scope>
    <source>
        <strain evidence="4">APO3</strain>
    </source>
</reference>
<evidence type="ECO:0000259" key="3">
    <source>
        <dbReference type="PROSITE" id="PS51444"/>
    </source>
</evidence>
<protein>
    <recommendedName>
        <fullName evidence="5">FH2 domain-containing protein</fullName>
    </recommendedName>
</protein>
<dbReference type="InterPro" id="IPR019309">
    <property type="entry name" value="WASHC3"/>
</dbReference>
<dbReference type="SMART" id="SM00498">
    <property type="entry name" value="FH2"/>
    <property type="match status" value="1"/>
</dbReference>
<dbReference type="STRING" id="112090.W4GH50"/>